<dbReference type="AlphaFoldDB" id="A0A4R9LT17"/>
<evidence type="ECO:0000256" key="1">
    <source>
        <dbReference type="SAM" id="Coils"/>
    </source>
</evidence>
<protein>
    <submittedName>
        <fullName evidence="2">Uncharacterized protein</fullName>
    </submittedName>
</protein>
<proteinExistence type="predicted"/>
<keyword evidence="3" id="KW-1185">Reference proteome</keyword>
<dbReference type="OrthoDB" id="344825at2"/>
<evidence type="ECO:0000313" key="2">
    <source>
        <dbReference type="EMBL" id="TGN14646.1"/>
    </source>
</evidence>
<dbReference type="EMBL" id="RQHV01000002">
    <property type="protein sequence ID" value="TGN14646.1"/>
    <property type="molecule type" value="Genomic_DNA"/>
</dbReference>
<sequence length="198" mass="23908">MKFTKVLNSMAVALRLDKLNKAMLDAVIDIRVQKALSQSDKLRKEQDKLKEKEFRKKLEEMQRSHETSFDHYRLETENLISTFKNQILMEKKEVLKEREVVKEMQRQAMIRDNRFQHYILRFKEILFINKKVVETIQNLVKVESNIGDLLHEIDNYDESKFIKKPAVMIDSEFFDELNQKEEEIRDNILKFQKKVENR</sequence>
<organism evidence="2 3">
    <name type="scientific">Leptospira ilyithenensis</name>
    <dbReference type="NCBI Taxonomy" id="2484901"/>
    <lineage>
        <taxon>Bacteria</taxon>
        <taxon>Pseudomonadati</taxon>
        <taxon>Spirochaetota</taxon>
        <taxon>Spirochaetia</taxon>
        <taxon>Leptospirales</taxon>
        <taxon>Leptospiraceae</taxon>
        <taxon>Leptospira</taxon>
    </lineage>
</organism>
<dbReference type="Proteomes" id="UP000298264">
    <property type="component" value="Unassembled WGS sequence"/>
</dbReference>
<evidence type="ECO:0000313" key="3">
    <source>
        <dbReference type="Proteomes" id="UP000298264"/>
    </source>
</evidence>
<reference evidence="2" key="1">
    <citation type="journal article" date="2019" name="PLoS Negl. Trop. Dis.">
        <title>Revisiting the worldwide diversity of Leptospira species in the environment.</title>
        <authorList>
            <person name="Vincent A.T."/>
            <person name="Schiettekatte O."/>
            <person name="Bourhy P."/>
            <person name="Veyrier F.J."/>
            <person name="Picardeau M."/>
        </authorList>
    </citation>
    <scope>NUCLEOTIDE SEQUENCE [LARGE SCALE GENOMIC DNA]</scope>
    <source>
        <strain evidence="2">201400974</strain>
    </source>
</reference>
<dbReference type="RefSeq" id="WP_135762595.1">
    <property type="nucleotide sequence ID" value="NZ_RQHV01000002.1"/>
</dbReference>
<comment type="caution">
    <text evidence="2">The sequence shown here is derived from an EMBL/GenBank/DDBJ whole genome shotgun (WGS) entry which is preliminary data.</text>
</comment>
<keyword evidence="1" id="KW-0175">Coiled coil</keyword>
<accession>A0A4R9LT17</accession>
<feature type="coiled-coil region" evidence="1">
    <location>
        <begin position="32"/>
        <end position="64"/>
    </location>
</feature>
<name>A0A4R9LT17_9LEPT</name>
<gene>
    <name evidence="2" type="ORF">EHS11_01260</name>
</gene>